<organism evidence="1 2">
    <name type="scientific">Naganishia adeliensis</name>
    <dbReference type="NCBI Taxonomy" id="92952"/>
    <lineage>
        <taxon>Eukaryota</taxon>
        <taxon>Fungi</taxon>
        <taxon>Dikarya</taxon>
        <taxon>Basidiomycota</taxon>
        <taxon>Agaricomycotina</taxon>
        <taxon>Tremellomycetes</taxon>
        <taxon>Filobasidiales</taxon>
        <taxon>Filobasidiaceae</taxon>
        <taxon>Naganishia</taxon>
    </lineage>
</organism>
<accession>A0ACC2WVS1</accession>
<keyword evidence="2" id="KW-1185">Reference proteome</keyword>
<comment type="caution">
    <text evidence="1">The sequence shown here is derived from an EMBL/GenBank/DDBJ whole genome shotgun (WGS) entry which is preliminary data.</text>
</comment>
<gene>
    <name evidence="1" type="ORF">QFC20_001111</name>
</gene>
<evidence type="ECO:0000313" key="1">
    <source>
        <dbReference type="EMBL" id="KAJ9115244.1"/>
    </source>
</evidence>
<evidence type="ECO:0000313" key="2">
    <source>
        <dbReference type="Proteomes" id="UP001230649"/>
    </source>
</evidence>
<proteinExistence type="predicted"/>
<sequence length="1496" mass="162366">MNDTFSFDATTHSSSTRSSPSLPLYAIPSAPASVTRNQQNHQQPQHSDYQAGQNYYGGAGGFAESSNRLAPGANYNQRHSVHIPVTSSGQDRQRPSADTTMFNDAASPASQTAFFSPMRRASNLDVGYAAPGSGAQPYASTDGTGRGYQNYQQPYSAGHSGGFGTSPTTSTGRLGVGSGGAGGLASSFASTLARSASLGGGRKKAADDVESGFKGLPTHNAPRIRDEEYGDKDGYLGGGGASNTSYGYYSSTPARQSMQGPPASGSNPPPHFTGAQAVTSMDTDRQAPSKLSISMHPPPPVNRQGPQGTQGTQHHAGPDSAMSTTPADVRSMESVPPPMTTVSSMMTGQGQPSGQEYVRLSAGSATTSRSGSSMSVAGEPNTAMNTADPWPQYAQRPLNAYEPAGSSGQPSTQWQQPRRASQNQQYTGSIPQVEISPEYTTSLPNSAAISAQTSPYYSPRNPQRDQFSSSSPYNADPSPNRDAYGHSEMQPAGPFGNYLQPSGSTTSSGPGSPMTYSPSSANNLPYLPSTANPAGHGGRQLLGSRSRSSQTVTQNPMVGIEDGRSGQYSGYGGNYRSTRDVRSSPSAALTVNTSGTEDKWSRPGLKRVRDPARDLHPVLNNPPSGKRADPENSGEFLNVCLLLAVIRVRSVLIPLSKQPLKCLTSQLAQTYSICNPAFQYEAGHNPRRVLTKPSKPCHNNGSDNEDYDYILYVNDVLTSDNGAGDKYLILDVLGQGTFGQVVKCQNMRTHDIVAVKVVKNKPAYFNQSMMEVAILQLLNTEADKNDEHHLLRMLDSFIHHNHLCLVFECLSSNLYELIKHNQFRGLSLQLVKMFTAQLLDALSVLKDHRLIHCDLKPENILLKSLNSPQIKVIDFGSACHERQTVYTYIQSRFYRSPEVLLGLPYSAAIDMWSLGCIVAELFLGLPLFPGTSEYNQLSRIIEMLGMPPSHLLEMGKQVPEFFQVLGMDESGRKSYRLKPMEQYAAEHNTNEQPSKQYFKAATLPEIIRTYALPKKIVKQSEIDKEMTLRASFIDFVTGLLNMDPIKRWSPQQAKMHPFITGEKFAGHWEPSAVASAGRSQSRQDESQQKKYGGLVSSTRNARAYPDAASYNQQLAQHQQYAAQAAQPQAQTQRTHAQAQSQGHTDTHHNTETAYSPARQMVPNYQTLGLASHARTQSHMPMSSQGRVHQAQPRIPSHGAMSSSMSAGPFSNVDPQLPPLPNPPSSYYPTTRNRANTINQMDAIPPALARLTHLGAPDPAGTRSTLTPVLRRDQDIAEWEQRHAGHAKRPSMAQSFGNPQLEYLQQQAEMVGHGRYGWDNTNPYNMSYSYGMQPPPPALENNTRVSQHRTALSQDFQMMTTPSASSMAPSSPGRYGMMDSASGSSSGNLSYLPAYPPAAASVMDTYDPRGDAQMAMMYTPLEPGQVKAHSRHPSQNANSHNPFAPQHFQQQQHHQDLTAGRGGGSVPASPGQPPQGDRRRSQQQGNAHYGYDANQPR</sequence>
<dbReference type="EMBL" id="JASBWS010000006">
    <property type="protein sequence ID" value="KAJ9115244.1"/>
    <property type="molecule type" value="Genomic_DNA"/>
</dbReference>
<dbReference type="Proteomes" id="UP001230649">
    <property type="component" value="Unassembled WGS sequence"/>
</dbReference>
<protein>
    <submittedName>
        <fullName evidence="1">Uncharacterized protein</fullName>
    </submittedName>
</protein>
<name>A0ACC2WVS1_9TREE</name>
<reference evidence="1" key="1">
    <citation type="submission" date="2023-04" db="EMBL/GenBank/DDBJ databases">
        <title>Draft Genome sequencing of Naganishia species isolated from polar environments using Oxford Nanopore Technology.</title>
        <authorList>
            <person name="Leo P."/>
            <person name="Venkateswaran K."/>
        </authorList>
    </citation>
    <scope>NUCLEOTIDE SEQUENCE</scope>
    <source>
        <strain evidence="1">MNA-CCFEE 5262</strain>
    </source>
</reference>